<keyword evidence="3" id="KW-1185">Reference proteome</keyword>
<dbReference type="PANTHER" id="PTHR13696">
    <property type="entry name" value="P-LOOP CONTAINING NUCLEOSIDE TRIPHOSPHATE HYDROLASE"/>
    <property type="match status" value="1"/>
</dbReference>
<dbReference type="EMBL" id="JAMQOS010000010">
    <property type="protein sequence ID" value="MDS0284691.1"/>
    <property type="molecule type" value="Genomic_DNA"/>
</dbReference>
<dbReference type="InterPro" id="IPR025669">
    <property type="entry name" value="AAA_dom"/>
</dbReference>
<dbReference type="CDD" id="cd02042">
    <property type="entry name" value="ParAB_family"/>
    <property type="match status" value="1"/>
</dbReference>
<dbReference type="InterPro" id="IPR027417">
    <property type="entry name" value="P-loop_NTPase"/>
</dbReference>
<dbReference type="Pfam" id="PF13614">
    <property type="entry name" value="AAA_31"/>
    <property type="match status" value="1"/>
</dbReference>
<gene>
    <name evidence="2" type="ORF">NDI86_21555</name>
</gene>
<evidence type="ECO:0000313" key="3">
    <source>
        <dbReference type="Proteomes" id="UP001268864"/>
    </source>
</evidence>
<evidence type="ECO:0000313" key="2">
    <source>
        <dbReference type="EMBL" id="MDS0284691.1"/>
    </source>
</evidence>
<evidence type="ECO:0000259" key="1">
    <source>
        <dbReference type="Pfam" id="PF13614"/>
    </source>
</evidence>
<sequence>MLTYTLYSEAGGVGKSTLAGNLAVAHRRHGLDVLLIDLDPQDASVSALFGVDDERGEDIDSLAKHMVSEDYADGPVRDLIRTAEGVDIIPSHNTLEQLPEWLIRAKIRDGDFEPAEQLRDVLGRNDVHQDYDVILIDPPATSGQHVYNAVFATRRLVVPLELSGKGDRSIEGLDDIVAGLEDQLDINVGAEAVVPIGLSNLSAHRRYLDEIQASRYDVPVVIRDRESLFGGCWDQECSAFKFVEEHRSPQRDHEMETVEKLDDLAARLEAVA</sequence>
<name>A0ABU2FX17_9EURY</name>
<feature type="domain" description="AAA" evidence="1">
    <location>
        <begin position="6"/>
        <end position="178"/>
    </location>
</feature>
<organism evidence="2 3">
    <name type="scientific">Haloarcula onubensis</name>
    <dbReference type="NCBI Taxonomy" id="2950539"/>
    <lineage>
        <taxon>Archaea</taxon>
        <taxon>Methanobacteriati</taxon>
        <taxon>Methanobacteriota</taxon>
        <taxon>Stenosarchaea group</taxon>
        <taxon>Halobacteria</taxon>
        <taxon>Halobacteriales</taxon>
        <taxon>Haloarculaceae</taxon>
        <taxon>Haloarcula</taxon>
    </lineage>
</organism>
<dbReference type="Gene3D" id="3.40.50.300">
    <property type="entry name" value="P-loop containing nucleotide triphosphate hydrolases"/>
    <property type="match status" value="1"/>
</dbReference>
<dbReference type="RefSeq" id="WP_310902357.1">
    <property type="nucleotide sequence ID" value="NZ_JAMQOS010000010.1"/>
</dbReference>
<comment type="caution">
    <text evidence="2">The sequence shown here is derived from an EMBL/GenBank/DDBJ whole genome shotgun (WGS) entry which is preliminary data.</text>
</comment>
<dbReference type="InterPro" id="IPR050678">
    <property type="entry name" value="DNA_Partitioning_ATPase"/>
</dbReference>
<dbReference type="Proteomes" id="UP001268864">
    <property type="component" value="Unassembled WGS sequence"/>
</dbReference>
<dbReference type="SUPFAM" id="SSF52540">
    <property type="entry name" value="P-loop containing nucleoside triphosphate hydrolases"/>
    <property type="match status" value="1"/>
</dbReference>
<protein>
    <submittedName>
        <fullName evidence="2">ParA family protein</fullName>
    </submittedName>
</protein>
<reference evidence="2 3" key="1">
    <citation type="submission" date="2022-06" db="EMBL/GenBank/DDBJ databases">
        <title>Halomicroarcula sp. a new haloarchaeum isolate from saline soil.</title>
        <authorList>
            <person name="Strakova D."/>
            <person name="Galisteo C."/>
            <person name="Sanchez-Porro C."/>
            <person name="Ventosa A."/>
        </authorList>
    </citation>
    <scope>NUCLEOTIDE SEQUENCE [LARGE SCALE GENOMIC DNA]</scope>
    <source>
        <strain evidence="2 3">S3CR25-11</strain>
    </source>
</reference>
<dbReference type="PANTHER" id="PTHR13696:SF99">
    <property type="entry name" value="COBYRINIC ACID AC-DIAMIDE SYNTHASE"/>
    <property type="match status" value="1"/>
</dbReference>
<proteinExistence type="predicted"/>
<accession>A0ABU2FX17</accession>